<evidence type="ECO:0000313" key="3">
    <source>
        <dbReference type="Proteomes" id="UP000054323"/>
    </source>
</evidence>
<accession>A0A101J079</accession>
<dbReference type="EMBL" id="LGHE01000021">
    <property type="protein sequence ID" value="KUL04467.1"/>
    <property type="molecule type" value="Genomic_DNA"/>
</dbReference>
<feature type="non-terminal residue" evidence="2">
    <location>
        <position position="1"/>
    </location>
</feature>
<reference evidence="2" key="1">
    <citation type="journal article" date="2015" name="MBio">
        <title>Genome-resolved metagenomic analysis reveals roles for candidate phyla and other microbial community members in biogeochemical transformations in oil reservoirs.</title>
        <authorList>
            <person name="Hu P."/>
            <person name="Tom L."/>
            <person name="Singh A."/>
            <person name="Thomas B.C."/>
            <person name="Baker B.J."/>
            <person name="Piceno Y.M."/>
            <person name="Andersen G.L."/>
            <person name="Banfield J.F."/>
        </authorList>
    </citation>
    <scope>NUCLEOTIDE SEQUENCE [LARGE SCALE GENOMIC DNA]</scope>
    <source>
        <strain evidence="1">62_101</strain>
        <strain evidence="2">63_41</strain>
    </source>
</reference>
<reference evidence="3 4" key="2">
    <citation type="journal article" date="2015" name="MBio">
        <title>Genome-Resolved Metagenomic Analysis Reveals Roles for Candidate Phyla and Other Microbial Community Members in Biogeochemical Transformations in Oil Reservoirs.</title>
        <authorList>
            <person name="Hu P."/>
            <person name="Tom L."/>
            <person name="Singh A."/>
            <person name="Thomas B.C."/>
            <person name="Baker B.J."/>
            <person name="Piceno Y.M."/>
            <person name="Andersen G.L."/>
            <person name="Banfield J.F."/>
        </authorList>
    </citation>
    <scope>NUCLEOTIDE SEQUENCE [LARGE SCALE GENOMIC DNA]</scope>
</reference>
<sequence>DIPIAGRKGGSAFIPGLKTGDFPLRPLHPRKLKTLPITAVGW</sequence>
<organism evidence="2 4">
    <name type="scientific">Methanoculleus marisnigri</name>
    <dbReference type="NCBI Taxonomy" id="2198"/>
    <lineage>
        <taxon>Archaea</taxon>
        <taxon>Methanobacteriati</taxon>
        <taxon>Methanobacteriota</taxon>
        <taxon>Stenosarchaea group</taxon>
        <taxon>Methanomicrobia</taxon>
        <taxon>Methanomicrobiales</taxon>
        <taxon>Methanomicrobiaceae</taxon>
        <taxon>Methanoculleus</taxon>
    </lineage>
</organism>
<proteinExistence type="predicted"/>
<comment type="caution">
    <text evidence="2">The sequence shown here is derived from an EMBL/GenBank/DDBJ whole genome shotgun (WGS) entry which is preliminary data.</text>
</comment>
<dbReference type="EMBL" id="LGGD01000019">
    <property type="protein sequence ID" value="KUK63509.1"/>
    <property type="molecule type" value="Genomic_DNA"/>
</dbReference>
<evidence type="ECO:0000313" key="1">
    <source>
        <dbReference type="EMBL" id="KUK63509.1"/>
    </source>
</evidence>
<evidence type="ECO:0000313" key="4">
    <source>
        <dbReference type="Proteomes" id="UP000054598"/>
    </source>
</evidence>
<protein>
    <submittedName>
        <fullName evidence="2">Uncharacterized protein</fullName>
    </submittedName>
</protein>
<dbReference type="Proteomes" id="UP000054598">
    <property type="component" value="Unassembled WGS sequence"/>
</dbReference>
<name>A0A101J079_9EURY</name>
<dbReference type="PATRIC" id="fig|2198.3.peg.9"/>
<dbReference type="Proteomes" id="UP000054323">
    <property type="component" value="Unassembled WGS sequence"/>
</dbReference>
<evidence type="ECO:0000313" key="2">
    <source>
        <dbReference type="EMBL" id="KUL04467.1"/>
    </source>
</evidence>
<gene>
    <name evidence="1" type="ORF">XD82_0290</name>
    <name evidence="2" type="ORF">XE10_0332</name>
</gene>
<dbReference type="AlphaFoldDB" id="A0A101J079"/>